<keyword evidence="3" id="KW-1185">Reference proteome</keyword>
<dbReference type="PANTHER" id="PTHR44305">
    <property type="entry name" value="SI:DKEY-192D15.2-RELATED"/>
    <property type="match status" value="1"/>
</dbReference>
<feature type="domain" description="Protein kinase" evidence="1">
    <location>
        <begin position="1"/>
        <end position="283"/>
    </location>
</feature>
<dbReference type="SMART" id="SM00220">
    <property type="entry name" value="S_TKc"/>
    <property type="match status" value="1"/>
</dbReference>
<evidence type="ECO:0000259" key="1">
    <source>
        <dbReference type="PROSITE" id="PS50011"/>
    </source>
</evidence>
<dbReference type="AlphaFoldDB" id="A0A9W4URE4"/>
<dbReference type="GO" id="GO:0004672">
    <property type="term" value="F:protein kinase activity"/>
    <property type="evidence" value="ECO:0007669"/>
    <property type="project" value="InterPro"/>
</dbReference>
<dbReference type="GO" id="GO:0005524">
    <property type="term" value="F:ATP binding"/>
    <property type="evidence" value="ECO:0007669"/>
    <property type="project" value="InterPro"/>
</dbReference>
<dbReference type="OrthoDB" id="3800108at2759"/>
<dbReference type="Gene3D" id="1.10.510.10">
    <property type="entry name" value="Transferase(Phosphotransferase) domain 1"/>
    <property type="match status" value="1"/>
</dbReference>
<comment type="caution">
    <text evidence="2">The sequence shown here is derived from an EMBL/GenBank/DDBJ whole genome shotgun (WGS) entry which is preliminary data.</text>
</comment>
<dbReference type="InterPro" id="IPR011009">
    <property type="entry name" value="Kinase-like_dom_sf"/>
</dbReference>
<dbReference type="Proteomes" id="UP001152607">
    <property type="component" value="Unassembled WGS sequence"/>
</dbReference>
<gene>
    <name evidence="2" type="ORF">PDIGIT_LOCUS12910</name>
</gene>
<dbReference type="PANTHER" id="PTHR44305:SF2">
    <property type="entry name" value="SI:DKEY-192D15.2"/>
    <property type="match status" value="1"/>
</dbReference>
<reference evidence="2" key="1">
    <citation type="submission" date="2023-01" db="EMBL/GenBank/DDBJ databases">
        <authorList>
            <person name="Van Ghelder C."/>
            <person name="Rancurel C."/>
        </authorList>
    </citation>
    <scope>NUCLEOTIDE SEQUENCE</scope>
    <source>
        <strain evidence="2">CNCM I-4278</strain>
    </source>
</reference>
<dbReference type="Pfam" id="PF00069">
    <property type="entry name" value="Pkinase"/>
    <property type="match status" value="1"/>
</dbReference>
<protein>
    <recommendedName>
        <fullName evidence="1">Protein kinase domain-containing protein</fullName>
    </recommendedName>
</protein>
<dbReference type="SUPFAM" id="SSF56112">
    <property type="entry name" value="Protein kinase-like (PK-like)"/>
    <property type="match status" value="1"/>
</dbReference>
<dbReference type="InterPro" id="IPR000719">
    <property type="entry name" value="Prot_kinase_dom"/>
</dbReference>
<sequence>MKQFTTADPGAHQQWVTHPRGERPEILHHWMSSDQTEPIIRFRGAAICSSESSPLLHHRIFLEFAEGGSLWSLMEARRALKRPIPEDFVWIVLMNLVEACIRMEEVGVVHLDINPHNVLLSTNHDRQGGHWLDVYRPVLADFGKTHPFGEALGPHDTGKLGFTSPEQFEAAIGISNKSNDKVHVYGIGFTIWCMIRNLGSGLEQSLDSNPPRAVFISPQGTNINPAPPAFSPDPRITVRNDVDLNSSKYSEGLEYLIQQCLIYDPAQRITLEQLGERVGTRIFERGMDQSARPADEFALMDTFDEMFVNADDAIEA</sequence>
<evidence type="ECO:0000313" key="2">
    <source>
        <dbReference type="EMBL" id="CAI6339747.1"/>
    </source>
</evidence>
<proteinExistence type="predicted"/>
<dbReference type="PROSITE" id="PS50011">
    <property type="entry name" value="PROTEIN_KINASE_DOM"/>
    <property type="match status" value="1"/>
</dbReference>
<name>A0A9W4URE4_9PLEO</name>
<accession>A0A9W4URE4</accession>
<dbReference type="EMBL" id="CAOQHR010000009">
    <property type="protein sequence ID" value="CAI6339747.1"/>
    <property type="molecule type" value="Genomic_DNA"/>
</dbReference>
<evidence type="ECO:0000313" key="3">
    <source>
        <dbReference type="Proteomes" id="UP001152607"/>
    </source>
</evidence>
<organism evidence="2 3">
    <name type="scientific">Periconia digitata</name>
    <dbReference type="NCBI Taxonomy" id="1303443"/>
    <lineage>
        <taxon>Eukaryota</taxon>
        <taxon>Fungi</taxon>
        <taxon>Dikarya</taxon>
        <taxon>Ascomycota</taxon>
        <taxon>Pezizomycotina</taxon>
        <taxon>Dothideomycetes</taxon>
        <taxon>Pleosporomycetidae</taxon>
        <taxon>Pleosporales</taxon>
        <taxon>Massarineae</taxon>
        <taxon>Periconiaceae</taxon>
        <taxon>Periconia</taxon>
    </lineage>
</organism>
<dbReference type="InterPro" id="IPR053083">
    <property type="entry name" value="TF_kinase-domain_protein"/>
</dbReference>